<name>A0A9W7G185_9STRA</name>
<keyword evidence="1" id="KW-0472">Membrane</keyword>
<dbReference type="EMBL" id="BRXZ01008504">
    <property type="protein sequence ID" value="GMI27280.1"/>
    <property type="molecule type" value="Genomic_DNA"/>
</dbReference>
<keyword evidence="1" id="KW-0812">Transmembrane</keyword>
<feature type="transmembrane region" description="Helical" evidence="1">
    <location>
        <begin position="362"/>
        <end position="383"/>
    </location>
</feature>
<accession>A0A9W7G185</accession>
<evidence type="ECO:0000313" key="4">
    <source>
        <dbReference type="Proteomes" id="UP001165082"/>
    </source>
</evidence>
<keyword evidence="4" id="KW-1185">Reference proteome</keyword>
<reference evidence="3" key="1">
    <citation type="submission" date="2022-07" db="EMBL/GenBank/DDBJ databases">
        <title>Genome analysis of Parmales, a sister group of diatoms, reveals the evolutionary specialization of diatoms from phago-mixotrophs to photoautotrophs.</title>
        <authorList>
            <person name="Ban H."/>
            <person name="Sato S."/>
            <person name="Yoshikawa S."/>
            <person name="Kazumasa Y."/>
            <person name="Nakamura Y."/>
            <person name="Ichinomiya M."/>
            <person name="Saitoh K."/>
            <person name="Sato N."/>
            <person name="Blanc-Mathieu R."/>
            <person name="Endo H."/>
            <person name="Kuwata A."/>
            <person name="Ogata H."/>
        </authorList>
    </citation>
    <scope>NUCLEOTIDE SEQUENCE</scope>
</reference>
<dbReference type="Proteomes" id="UP001165082">
    <property type="component" value="Unassembled WGS sequence"/>
</dbReference>
<dbReference type="InterPro" id="IPR011641">
    <property type="entry name" value="Tyr-kin_ephrin_A/B_rcpt-like"/>
</dbReference>
<feature type="domain" description="Tyrosine-protein kinase ephrin type A/B receptor-like" evidence="2">
    <location>
        <begin position="122"/>
        <end position="163"/>
    </location>
</feature>
<comment type="caution">
    <text evidence="3">The sequence shown here is derived from an EMBL/GenBank/DDBJ whole genome shotgun (WGS) entry which is preliminary data.</text>
</comment>
<dbReference type="AlphaFoldDB" id="A0A9W7G185"/>
<dbReference type="OrthoDB" id="439917at2759"/>
<proteinExistence type="predicted"/>
<protein>
    <recommendedName>
        <fullName evidence="2">Tyrosine-protein kinase ephrin type A/B receptor-like domain-containing protein</fullName>
    </recommendedName>
</protein>
<feature type="transmembrane region" description="Helical" evidence="1">
    <location>
        <begin position="458"/>
        <end position="480"/>
    </location>
</feature>
<organism evidence="3 4">
    <name type="scientific">Triparma retinervis</name>
    <dbReference type="NCBI Taxonomy" id="2557542"/>
    <lineage>
        <taxon>Eukaryota</taxon>
        <taxon>Sar</taxon>
        <taxon>Stramenopiles</taxon>
        <taxon>Ochrophyta</taxon>
        <taxon>Bolidophyceae</taxon>
        <taxon>Parmales</taxon>
        <taxon>Triparmaceae</taxon>
        <taxon>Triparma</taxon>
    </lineage>
</organism>
<dbReference type="SUPFAM" id="SSF57184">
    <property type="entry name" value="Growth factor receptor domain"/>
    <property type="match status" value="2"/>
</dbReference>
<dbReference type="PANTHER" id="PTHR46967:SF2">
    <property type="entry name" value="SUSHI, VON WILLEBRAND FACTOR TYPE A, EGF AND PENTRAXIN DOMAIN-CONTAINING PROTEIN 1-LIKE"/>
    <property type="match status" value="1"/>
</dbReference>
<feature type="non-terminal residue" evidence="3">
    <location>
        <position position="1"/>
    </location>
</feature>
<sequence>MRGALLPVYGNILGININSYQCTKCEAGFYSEAEGELCTPCKAGFNSSVIAATNSSVCSACAAGTYSLIGSESCSICLEGKWSSETGTGECTACPGGKVLSDRGTDRLDHDSSQDCLACGKGWYSRPGSSACTVCWPGTYSDSELGSANCTLCPPGRYGSSEGLGSESCTGPCEDGFACDAGSTSPSGGCPLGMWLSNNGQCKDCPAGSGPCTEGWHCPPGSTNSTHSPCPPHAFCAPGSLSPESCPPNYAKPCLGEGVGTCEDGTLCLDGQCAGLSASLNCQDGSYDFAFCASLAAVLVRDLGEVGCARGSACEKFLQVEETLGWLSWLGGVDVAAVGAGLVLVAGGAMAGGETERRGKRALLYFVLPVDIILIVGVELVGYESEMDDIVDSFLAGGCWKSFYGYVRADGLATGLGFVKIMGFFAIATKLITVYVLRKDVKREEGGKSGGDGGGASFWLLGFSSAFSVLNYVQFILGLVNAFSEFGEGVGNSTVVSGTDAFVPCVEIEELYDPVPTKSTTNCLKGEDVSKIKVTGNLEVYLACIIGMGVCYGLI</sequence>
<feature type="transmembrane region" description="Helical" evidence="1">
    <location>
        <begin position="326"/>
        <end position="350"/>
    </location>
</feature>
<dbReference type="Gene3D" id="2.10.50.10">
    <property type="entry name" value="Tumor Necrosis Factor Receptor, subunit A, domain 2"/>
    <property type="match status" value="3"/>
</dbReference>
<dbReference type="SMART" id="SM01411">
    <property type="entry name" value="Ephrin_rec_like"/>
    <property type="match status" value="4"/>
</dbReference>
<evidence type="ECO:0000256" key="1">
    <source>
        <dbReference type="SAM" id="Phobius"/>
    </source>
</evidence>
<evidence type="ECO:0000313" key="3">
    <source>
        <dbReference type="EMBL" id="GMI27280.1"/>
    </source>
</evidence>
<dbReference type="InterPro" id="IPR009030">
    <property type="entry name" value="Growth_fac_rcpt_cys_sf"/>
</dbReference>
<keyword evidence="1" id="KW-1133">Transmembrane helix</keyword>
<evidence type="ECO:0000259" key="2">
    <source>
        <dbReference type="Pfam" id="PF07699"/>
    </source>
</evidence>
<gene>
    <name evidence="3" type="ORF">TrRE_jg4650</name>
</gene>
<feature type="transmembrane region" description="Helical" evidence="1">
    <location>
        <begin position="412"/>
        <end position="437"/>
    </location>
</feature>
<dbReference type="PANTHER" id="PTHR46967">
    <property type="entry name" value="INSULIN-LIKE GROWTH FACTOR BINDING PROTEIN,N-TERMINAL"/>
    <property type="match status" value="1"/>
</dbReference>
<feature type="domain" description="Tyrosine-protein kinase ephrin type A/B receptor-like" evidence="2">
    <location>
        <begin position="64"/>
        <end position="104"/>
    </location>
</feature>
<dbReference type="Pfam" id="PF07699">
    <property type="entry name" value="Ephrin_rec_like"/>
    <property type="match status" value="2"/>
</dbReference>